<organism evidence="2 3">
    <name type="scientific">Mycolicibacterium fortuitum subsp. acetamidolyticum</name>
    <dbReference type="NCBI Taxonomy" id="144550"/>
    <lineage>
        <taxon>Bacteria</taxon>
        <taxon>Bacillati</taxon>
        <taxon>Actinomycetota</taxon>
        <taxon>Actinomycetes</taxon>
        <taxon>Mycobacteriales</taxon>
        <taxon>Mycobacteriaceae</taxon>
        <taxon>Mycolicibacterium</taxon>
    </lineage>
</organism>
<evidence type="ECO:0000256" key="1">
    <source>
        <dbReference type="SAM" id="MobiDB-lite"/>
    </source>
</evidence>
<gene>
    <name evidence="2" type="ORF">RMCFA_4704</name>
</gene>
<protein>
    <submittedName>
        <fullName evidence="2">Uncharacterized protein</fullName>
    </submittedName>
</protein>
<accession>A0A100WUB6</accession>
<name>A0A100WUB6_MYCFO</name>
<comment type="caution">
    <text evidence="2">The sequence shown here is derived from an EMBL/GenBank/DDBJ whole genome shotgun (WGS) entry which is preliminary data.</text>
</comment>
<dbReference type="Proteomes" id="UP000069705">
    <property type="component" value="Unassembled WGS sequence"/>
</dbReference>
<sequence>MLPGSAGDSPEGKDKGEEQQSSEGRSPEGMNNKHAPRRMPALVRRLSHRFSVKQHGIGE</sequence>
<dbReference type="EMBL" id="BCSZ01000050">
    <property type="protein sequence ID" value="GAT04593.1"/>
    <property type="molecule type" value="Genomic_DNA"/>
</dbReference>
<evidence type="ECO:0000313" key="3">
    <source>
        <dbReference type="Proteomes" id="UP000069705"/>
    </source>
</evidence>
<dbReference type="AlphaFoldDB" id="A0A100WUB6"/>
<evidence type="ECO:0000313" key="2">
    <source>
        <dbReference type="EMBL" id="GAT04593.1"/>
    </source>
</evidence>
<reference evidence="2 3" key="1">
    <citation type="journal article" date="2016" name="Genome Announc.">
        <title>Draft Genome Sequences of Five Rapidly Growing Mycobacterium Species, M. thermoresistibile, M. fortuitum subsp. acetamidolyticum, M. canariasense, M. brisbanense, and M. novocastrense.</title>
        <authorList>
            <person name="Katahira K."/>
            <person name="Ogura Y."/>
            <person name="Gotoh Y."/>
            <person name="Hayashi T."/>
        </authorList>
    </citation>
    <scope>NUCLEOTIDE SEQUENCE [LARGE SCALE GENOMIC DNA]</scope>
    <source>
        <strain evidence="2 3">JCM6368</strain>
    </source>
</reference>
<proteinExistence type="predicted"/>
<feature type="region of interest" description="Disordered" evidence="1">
    <location>
        <begin position="1"/>
        <end position="59"/>
    </location>
</feature>
<reference evidence="3" key="2">
    <citation type="submission" date="2016-02" db="EMBL/GenBank/DDBJ databases">
        <title>Draft genome sequence of five rapidly growing Mycobacterium species.</title>
        <authorList>
            <person name="Katahira K."/>
            <person name="Gotou Y."/>
            <person name="Iida K."/>
            <person name="Ogura Y."/>
            <person name="Hayashi T."/>
        </authorList>
    </citation>
    <scope>NUCLEOTIDE SEQUENCE [LARGE SCALE GENOMIC DNA]</scope>
    <source>
        <strain evidence="3">JCM6368</strain>
    </source>
</reference>